<accession>A0A0S2HUQ7</accession>
<dbReference type="OrthoDB" id="2972467at2"/>
<name>A0A0S2HUQ7_9BACT</name>
<dbReference type="AlphaFoldDB" id="A0A0S2HUQ7"/>
<organism evidence="1 2">
    <name type="scientific">Salinivirga cyanobacteriivorans</name>
    <dbReference type="NCBI Taxonomy" id="1307839"/>
    <lineage>
        <taxon>Bacteria</taxon>
        <taxon>Pseudomonadati</taxon>
        <taxon>Bacteroidota</taxon>
        <taxon>Bacteroidia</taxon>
        <taxon>Bacteroidales</taxon>
        <taxon>Salinivirgaceae</taxon>
        <taxon>Salinivirga</taxon>
    </lineage>
</organism>
<gene>
    <name evidence="1" type="ORF">L21SP5_00119</name>
</gene>
<keyword evidence="2" id="KW-1185">Reference proteome</keyword>
<protein>
    <submittedName>
        <fullName evidence="1">Uncharacterized protein</fullName>
    </submittedName>
</protein>
<sequence length="325" mass="36717">MEEAEIVYPQNDLDEVLSVIEEIKQSNINGGALNYYLRFNKEIYAFAKNVELGGKTYDYIMIDAPLLNHEEGKKEIASDRYTIGSAISENIPYTNEEIETIPIKFEKYVPMYETYEDAYFHVYVKAEDVDSLIHYISSVTGQQFDEAILINKAYSVAASISGENSECNTGLRKYVLEVSGDSILFPQSMNGRVANPGQANDIASFLENNSLGNEPPKRFHEVTFQEAVSLCQNGYLIVTAWENPTSSSSGHVNALLPQLSEGEWIWYVNGVENPDYQILNVSLVFDTGAGRRFPNSDINSESQKITNSYESTNHKDVRFYMYLEN</sequence>
<dbReference type="Proteomes" id="UP000064893">
    <property type="component" value="Chromosome"/>
</dbReference>
<dbReference type="EMBL" id="CP013118">
    <property type="protein sequence ID" value="ALO13801.1"/>
    <property type="molecule type" value="Genomic_DNA"/>
</dbReference>
<dbReference type="RefSeq" id="WP_057951427.1">
    <property type="nucleotide sequence ID" value="NZ_CP013118.1"/>
</dbReference>
<proteinExistence type="predicted"/>
<evidence type="ECO:0000313" key="2">
    <source>
        <dbReference type="Proteomes" id="UP000064893"/>
    </source>
</evidence>
<dbReference type="KEGG" id="blq:L21SP5_00119"/>
<evidence type="ECO:0000313" key="1">
    <source>
        <dbReference type="EMBL" id="ALO13801.1"/>
    </source>
</evidence>
<reference evidence="1 2" key="1">
    <citation type="submission" date="2015-11" db="EMBL/GenBank/DDBJ databases">
        <title>Description and complete genome sequence of a novel strain predominating in hypersaline microbial mats and representing a new family of the Bacteriodetes phylum.</title>
        <authorList>
            <person name="Spring S."/>
            <person name="Bunk B."/>
            <person name="Sproer C."/>
            <person name="Klenk H.-P."/>
        </authorList>
    </citation>
    <scope>NUCLEOTIDE SEQUENCE [LARGE SCALE GENOMIC DNA]</scope>
    <source>
        <strain evidence="1 2">L21-Spi-D4</strain>
    </source>
</reference>
<dbReference type="Gene3D" id="3.90.1720.10">
    <property type="entry name" value="endopeptidase domain like (from Nostoc punctiforme)"/>
    <property type="match status" value="1"/>
</dbReference>